<name>A0A1B6HKQ8_9HEMI</name>
<sequence>MVGGGVGRHQRLSSPWDLAVLSPTTLLVAMAGCHQLWAYFLKDTVLWKKAYASGVCAAVAGSGREENRNNSYPQRAGFAQPSGLTITADGQQIYVADSESSTIRAVSCDEGKVTAVVGGMVDPQNLFAFGDKDGCGLEVKLQHPLAVAWSEHKQLLYVCDSYNHKVKAVNTGSRHCSTVTLQGDSVTFNEPGGLCAIDNLLYVADTNNHCIKIINVDNYYVKVMPLTFKSGSQKETKELKPVKEVQVTLNTTGGVLELRLSVSVSSNIKPLPESPAVWNLALPEGWKETRSETGEQGLERRLTLAVPSGDLKQGWQLRLQCRLFYCHDNLCSAKVLSFLISVDYSDSAPSLAECDIEYLFSL</sequence>
<protein>
    <recommendedName>
        <fullName evidence="3">NHL repeat-containing protein 2</fullName>
    </recommendedName>
</protein>
<evidence type="ECO:0008006" key="3">
    <source>
        <dbReference type="Google" id="ProtNLM"/>
    </source>
</evidence>
<dbReference type="AlphaFoldDB" id="A0A1B6HKQ8"/>
<dbReference type="InterPro" id="IPR011042">
    <property type="entry name" value="6-blade_b-propeller_TolB-like"/>
</dbReference>
<evidence type="ECO:0000256" key="1">
    <source>
        <dbReference type="ARBA" id="ARBA00022737"/>
    </source>
</evidence>
<gene>
    <name evidence="2" type="ORF">g.44259</name>
</gene>
<dbReference type="Pfam" id="PF01436">
    <property type="entry name" value="NHL"/>
    <property type="match status" value="2"/>
</dbReference>
<keyword evidence="1" id="KW-0677">Repeat</keyword>
<evidence type="ECO:0000313" key="2">
    <source>
        <dbReference type="EMBL" id="JAS75262.1"/>
    </source>
</evidence>
<dbReference type="EMBL" id="GECU01032444">
    <property type="protein sequence ID" value="JAS75262.1"/>
    <property type="molecule type" value="Transcribed_RNA"/>
</dbReference>
<accession>A0A1B6HKQ8</accession>
<dbReference type="PANTHER" id="PTHR46388">
    <property type="entry name" value="NHL REPEAT-CONTAINING PROTEIN 2"/>
    <property type="match status" value="1"/>
</dbReference>
<organism evidence="2">
    <name type="scientific">Homalodisca liturata</name>
    <dbReference type="NCBI Taxonomy" id="320908"/>
    <lineage>
        <taxon>Eukaryota</taxon>
        <taxon>Metazoa</taxon>
        <taxon>Ecdysozoa</taxon>
        <taxon>Arthropoda</taxon>
        <taxon>Hexapoda</taxon>
        <taxon>Insecta</taxon>
        <taxon>Pterygota</taxon>
        <taxon>Neoptera</taxon>
        <taxon>Paraneoptera</taxon>
        <taxon>Hemiptera</taxon>
        <taxon>Auchenorrhyncha</taxon>
        <taxon>Membracoidea</taxon>
        <taxon>Cicadellidae</taxon>
        <taxon>Cicadellinae</taxon>
        <taxon>Proconiini</taxon>
        <taxon>Homalodisca</taxon>
    </lineage>
</organism>
<dbReference type="Gene3D" id="2.120.10.30">
    <property type="entry name" value="TolB, C-terminal domain"/>
    <property type="match status" value="1"/>
</dbReference>
<dbReference type="PANTHER" id="PTHR46388:SF2">
    <property type="entry name" value="NHL REPEAT-CONTAINING PROTEIN 2"/>
    <property type="match status" value="1"/>
</dbReference>
<proteinExistence type="predicted"/>
<dbReference type="SUPFAM" id="SSF101898">
    <property type="entry name" value="NHL repeat"/>
    <property type="match status" value="1"/>
</dbReference>
<dbReference type="InterPro" id="IPR001258">
    <property type="entry name" value="NHL_repeat"/>
</dbReference>
<reference evidence="2" key="1">
    <citation type="submission" date="2015-11" db="EMBL/GenBank/DDBJ databases">
        <title>De novo transcriptome assembly of four potential Pierce s Disease insect vectors from Arizona vineyards.</title>
        <authorList>
            <person name="Tassone E.E."/>
        </authorList>
    </citation>
    <scope>NUCLEOTIDE SEQUENCE</scope>
</reference>